<dbReference type="NCBIfam" id="NF003982">
    <property type="entry name" value="PRK05471.1-1"/>
    <property type="match status" value="1"/>
</dbReference>
<keyword evidence="6 15" id="KW-1003">Cell membrane</keyword>
<dbReference type="InterPro" id="IPR036265">
    <property type="entry name" value="HIT-like_sf"/>
</dbReference>
<dbReference type="GO" id="GO:0005886">
    <property type="term" value="C:plasma membrane"/>
    <property type="evidence" value="ECO:0007669"/>
    <property type="project" value="UniProtKB-SubCell"/>
</dbReference>
<keyword evidence="9 15" id="KW-0378">Hydrolase</keyword>
<dbReference type="GO" id="GO:0008654">
    <property type="term" value="P:phospholipid biosynthetic process"/>
    <property type="evidence" value="ECO:0007669"/>
    <property type="project" value="UniProtKB-KW"/>
</dbReference>
<evidence type="ECO:0000313" key="16">
    <source>
        <dbReference type="EMBL" id="RFZ39539.1"/>
    </source>
</evidence>
<dbReference type="EC" id="3.6.1.26" evidence="15"/>
<evidence type="ECO:0000256" key="1">
    <source>
        <dbReference type="ARBA" id="ARBA00001007"/>
    </source>
</evidence>
<comment type="catalytic activity">
    <reaction evidence="1 15">
        <text>a CDP-1,2-diacyl-sn-glycerol + H2O = a 1,2-diacyl-sn-glycero-3-phosphate + CMP + 2 H(+)</text>
        <dbReference type="Rhea" id="RHEA:15221"/>
        <dbReference type="ChEBI" id="CHEBI:15377"/>
        <dbReference type="ChEBI" id="CHEBI:15378"/>
        <dbReference type="ChEBI" id="CHEBI:58332"/>
        <dbReference type="ChEBI" id="CHEBI:58608"/>
        <dbReference type="ChEBI" id="CHEBI:60377"/>
        <dbReference type="EC" id="3.6.1.26"/>
    </reaction>
</comment>
<keyword evidence="12 15" id="KW-0472">Membrane</keyword>
<evidence type="ECO:0000256" key="12">
    <source>
        <dbReference type="ARBA" id="ARBA00023136"/>
    </source>
</evidence>
<evidence type="ECO:0000256" key="10">
    <source>
        <dbReference type="ARBA" id="ARBA00022989"/>
    </source>
</evidence>
<evidence type="ECO:0000313" key="17">
    <source>
        <dbReference type="Proteomes" id="UP000257451"/>
    </source>
</evidence>
<evidence type="ECO:0000256" key="9">
    <source>
        <dbReference type="ARBA" id="ARBA00022801"/>
    </source>
</evidence>
<name>A0A3E2MU51_MYCMR</name>
<keyword evidence="14 15" id="KW-1208">Phospholipid metabolism</keyword>
<dbReference type="EMBL" id="PEDF01000101">
    <property type="protein sequence ID" value="RFZ39539.1"/>
    <property type="molecule type" value="Genomic_DNA"/>
</dbReference>
<keyword evidence="10 15" id="KW-1133">Transmembrane helix</keyword>
<feature type="transmembrane region" description="Helical" evidence="15">
    <location>
        <begin position="48"/>
        <end position="69"/>
    </location>
</feature>
<comment type="caution">
    <text evidence="16">The sequence shown here is derived from an EMBL/GenBank/DDBJ whole genome shotgun (WGS) entry which is preliminary data.</text>
</comment>
<dbReference type="InterPro" id="IPR003763">
    <property type="entry name" value="CDP-diacylglyc_Pase"/>
</dbReference>
<evidence type="ECO:0000256" key="4">
    <source>
        <dbReference type="ARBA" id="ARBA00005189"/>
    </source>
</evidence>
<evidence type="ECO:0000256" key="6">
    <source>
        <dbReference type="ARBA" id="ARBA00022475"/>
    </source>
</evidence>
<comment type="pathway">
    <text evidence="4">Lipid metabolism.</text>
</comment>
<dbReference type="SUPFAM" id="SSF54197">
    <property type="entry name" value="HIT-like"/>
    <property type="match status" value="1"/>
</dbReference>
<dbReference type="Pfam" id="PF02611">
    <property type="entry name" value="CDH"/>
    <property type="match status" value="1"/>
</dbReference>
<dbReference type="GO" id="GO:0008715">
    <property type="term" value="F:CDP-diacylglycerol diphosphatase activity"/>
    <property type="evidence" value="ECO:0007669"/>
    <property type="project" value="UniProtKB-UniRule"/>
</dbReference>
<keyword evidence="7 15" id="KW-0444">Lipid biosynthesis</keyword>
<dbReference type="Proteomes" id="UP000257451">
    <property type="component" value="Unassembled WGS sequence"/>
</dbReference>
<proteinExistence type="inferred from homology"/>
<keyword evidence="11 15" id="KW-0443">Lipid metabolism</keyword>
<organism evidence="16 17">
    <name type="scientific">Mycobacterium marinum</name>
    <dbReference type="NCBI Taxonomy" id="1781"/>
    <lineage>
        <taxon>Bacteria</taxon>
        <taxon>Bacillati</taxon>
        <taxon>Actinomycetota</taxon>
        <taxon>Actinomycetes</taxon>
        <taxon>Mycobacteriales</taxon>
        <taxon>Mycobacteriaceae</taxon>
        <taxon>Mycobacterium</taxon>
        <taxon>Mycobacterium ulcerans group</taxon>
    </lineage>
</organism>
<dbReference type="AlphaFoldDB" id="A0A3E2MU51"/>
<comment type="similarity">
    <text evidence="5 15">Belongs to the Cdh family.</text>
</comment>
<evidence type="ECO:0000256" key="5">
    <source>
        <dbReference type="ARBA" id="ARBA00006435"/>
    </source>
</evidence>
<dbReference type="UniPathway" id="UPA00609">
    <property type="reaction ID" value="UER00664"/>
</dbReference>
<reference evidence="16 17" key="1">
    <citation type="journal article" date="2018" name="Sci. Rep.">
        <title>Extensive genomic diversity among Mycobacterium marinum strains revealed by whole genome sequencing.</title>
        <authorList>
            <person name="Das S."/>
            <person name="Pettersson B.M."/>
            <person name="Behra P.R."/>
            <person name="Mallick A."/>
            <person name="Cheramie M."/>
            <person name="Ramesh M."/>
            <person name="Shirreff L."/>
            <person name="DuCote T."/>
            <person name="Dasgupta S."/>
            <person name="Ennis D.G."/>
            <person name="Kirsebom L.A."/>
        </authorList>
    </citation>
    <scope>NUCLEOTIDE SEQUENCE [LARGE SCALE GENOMIC DNA]</scope>
    <source>
        <strain evidence="16 17">Davis1</strain>
    </source>
</reference>
<accession>A0A3E2MU51</accession>
<evidence type="ECO:0000256" key="11">
    <source>
        <dbReference type="ARBA" id="ARBA00023098"/>
    </source>
</evidence>
<gene>
    <name evidence="15 16" type="primary">cdh</name>
    <name evidence="16" type="ORF">DAVIS_03269</name>
</gene>
<evidence type="ECO:0000256" key="13">
    <source>
        <dbReference type="ARBA" id="ARBA00023209"/>
    </source>
</evidence>
<evidence type="ECO:0000256" key="8">
    <source>
        <dbReference type="ARBA" id="ARBA00022692"/>
    </source>
</evidence>
<comment type="subcellular location">
    <subcellularLocation>
        <location evidence="2 15">Cell membrane</location>
        <topology evidence="2 15">Single-pass membrane protein</topology>
    </subcellularLocation>
</comment>
<comment type="pathway">
    <text evidence="3 15">Phospholipid metabolism; CDP-diacylglycerol degradation; phosphatidate from CDP-diacylglycerol: step 1/1.</text>
</comment>
<dbReference type="GO" id="GO:0046342">
    <property type="term" value="P:CDP-diacylglycerol catabolic process"/>
    <property type="evidence" value="ECO:0007669"/>
    <property type="project" value="UniProtKB-UniRule"/>
</dbReference>
<dbReference type="PIRSF" id="PIRSF001273">
    <property type="entry name" value="CDH"/>
    <property type="match status" value="1"/>
</dbReference>
<protein>
    <recommendedName>
        <fullName evidence="15">CDP-diacylglycerol pyrophosphatase</fullName>
        <ecNumber evidence="15">3.6.1.26</ecNumber>
    </recommendedName>
    <alternativeName>
        <fullName evidence="15">CDP-diacylglycerol phosphatidylhydrolase</fullName>
    </alternativeName>
    <alternativeName>
        <fullName evidence="15">CDP-diglyceride hydrolase</fullName>
    </alternativeName>
</protein>
<keyword evidence="13 15" id="KW-0594">Phospholipid biosynthesis</keyword>
<dbReference type="HAMAP" id="MF_00319">
    <property type="entry name" value="Cdh"/>
    <property type="match status" value="1"/>
</dbReference>
<dbReference type="Gene3D" id="3.30.428.30">
    <property type="entry name" value="HIT family - CDH-like"/>
    <property type="match status" value="1"/>
</dbReference>
<evidence type="ECO:0000256" key="2">
    <source>
        <dbReference type="ARBA" id="ARBA00004162"/>
    </source>
</evidence>
<evidence type="ECO:0000256" key="15">
    <source>
        <dbReference type="HAMAP-Rule" id="MF_00319"/>
    </source>
</evidence>
<evidence type="ECO:0000256" key="7">
    <source>
        <dbReference type="ARBA" id="ARBA00022516"/>
    </source>
</evidence>
<sequence length="304" mass="32925">MGEKRSGTVNRADNEADFVQSAARTRLDALRPTVSACRLKLSKAIAGLAHRGVLVVALVAAVVGTLAGARGAVTPATRPPADRDQLWKIVHDRCERDYQRTGAYAPCTLVDESSGIALYKADGDPYQFLLLPLARVSGIEDQALQEPSTGKYLYEAWADRFAVTARLSNALPESHLVLTINAKNARSQDQLHIHISCSSPATLATLREVNAADYVRWKQLPVDLGGHSYHVLAVNTDTLKSKNLFRDIHDKVAADGKKMENASVALANVAPDRFLLLVVEGTDKDPVAAETLQDHDCSVAKALR</sequence>
<keyword evidence="8 15" id="KW-0812">Transmembrane</keyword>
<evidence type="ECO:0000256" key="14">
    <source>
        <dbReference type="ARBA" id="ARBA00023264"/>
    </source>
</evidence>
<evidence type="ECO:0000256" key="3">
    <source>
        <dbReference type="ARBA" id="ARBA00004927"/>
    </source>
</evidence>